<keyword evidence="6" id="KW-0597">Phosphoprotein</keyword>
<evidence type="ECO:0000256" key="2">
    <source>
        <dbReference type="ARBA" id="ARBA00004236"/>
    </source>
</evidence>
<keyword evidence="12" id="KW-1185">Reference proteome</keyword>
<feature type="domain" description="PH" evidence="10">
    <location>
        <begin position="1"/>
        <end position="85"/>
    </location>
</feature>
<evidence type="ECO:0000256" key="3">
    <source>
        <dbReference type="ARBA" id="ARBA00004496"/>
    </source>
</evidence>
<dbReference type="InterPro" id="IPR001849">
    <property type="entry name" value="PH_domain"/>
</dbReference>
<comment type="caution">
    <text evidence="11">The sequence shown here is derived from an EMBL/GenBank/DDBJ whole genome shotgun (WGS) entry which is preliminary data.</text>
</comment>
<comment type="subcellular location">
    <subcellularLocation>
        <location evidence="2">Cell membrane</location>
    </subcellularLocation>
    <subcellularLocation>
        <location evidence="3">Cytoplasm</location>
    </subcellularLocation>
    <subcellularLocation>
        <location evidence="1">Nucleus</location>
    </subcellularLocation>
</comment>
<organism evidence="11 12">
    <name type="scientific">Labeo rohita</name>
    <name type="common">Indian major carp</name>
    <name type="synonym">Cyprinus rohita</name>
    <dbReference type="NCBI Taxonomy" id="84645"/>
    <lineage>
        <taxon>Eukaryota</taxon>
        <taxon>Metazoa</taxon>
        <taxon>Chordata</taxon>
        <taxon>Craniata</taxon>
        <taxon>Vertebrata</taxon>
        <taxon>Euteleostomi</taxon>
        <taxon>Actinopterygii</taxon>
        <taxon>Neopterygii</taxon>
        <taxon>Teleostei</taxon>
        <taxon>Ostariophysi</taxon>
        <taxon>Cypriniformes</taxon>
        <taxon>Cyprinidae</taxon>
        <taxon>Labeoninae</taxon>
        <taxon>Labeonini</taxon>
        <taxon>Labeo</taxon>
    </lineage>
</organism>
<dbReference type="PANTHER" id="PTHR15129:SF1">
    <property type="entry name" value="SRC KINASE-ASSOCIATED PHOSPHOPROTEIN 1"/>
    <property type="match status" value="1"/>
</dbReference>
<evidence type="ECO:0000256" key="9">
    <source>
        <dbReference type="SAM" id="MobiDB-lite"/>
    </source>
</evidence>
<evidence type="ECO:0000313" key="12">
    <source>
        <dbReference type="Proteomes" id="UP000830375"/>
    </source>
</evidence>
<protein>
    <submittedName>
        <fullName evidence="11">Src kinase-associated phosphoprotein 1</fullName>
    </submittedName>
</protein>
<evidence type="ECO:0000256" key="4">
    <source>
        <dbReference type="ARBA" id="ARBA00022475"/>
    </source>
</evidence>
<evidence type="ECO:0000259" key="10">
    <source>
        <dbReference type="PROSITE" id="PS50003"/>
    </source>
</evidence>
<dbReference type="EMBL" id="JACTAM010000012">
    <property type="protein sequence ID" value="KAI2658415.1"/>
    <property type="molecule type" value="Genomic_DNA"/>
</dbReference>
<dbReference type="SMART" id="SM00233">
    <property type="entry name" value="PH"/>
    <property type="match status" value="1"/>
</dbReference>
<evidence type="ECO:0000256" key="6">
    <source>
        <dbReference type="ARBA" id="ARBA00022553"/>
    </source>
</evidence>
<keyword evidence="8" id="KW-0539">Nucleus</keyword>
<feature type="compositionally biased region" description="Acidic residues" evidence="9">
    <location>
        <begin position="94"/>
        <end position="109"/>
    </location>
</feature>
<dbReference type="InterPro" id="IPR011993">
    <property type="entry name" value="PH-like_dom_sf"/>
</dbReference>
<evidence type="ECO:0000313" key="11">
    <source>
        <dbReference type="EMBL" id="KAI2658415.1"/>
    </source>
</evidence>
<dbReference type="Gene3D" id="2.30.29.30">
    <property type="entry name" value="Pleckstrin-homology domain (PH domain)/Phosphotyrosine-binding domain (PTB)"/>
    <property type="match status" value="1"/>
</dbReference>
<feature type="compositionally biased region" description="Polar residues" evidence="9">
    <location>
        <begin position="131"/>
        <end position="140"/>
    </location>
</feature>
<dbReference type="GO" id="GO:0016301">
    <property type="term" value="F:kinase activity"/>
    <property type="evidence" value="ECO:0007669"/>
    <property type="project" value="UniProtKB-KW"/>
</dbReference>
<feature type="compositionally biased region" description="Acidic residues" evidence="9">
    <location>
        <begin position="152"/>
        <end position="165"/>
    </location>
</feature>
<proteinExistence type="predicted"/>
<keyword evidence="11" id="KW-0808">Transferase</keyword>
<dbReference type="SUPFAM" id="SSF50729">
    <property type="entry name" value="PH domain-like"/>
    <property type="match status" value="1"/>
</dbReference>
<keyword evidence="4" id="KW-1003">Cell membrane</keyword>
<evidence type="ECO:0000256" key="8">
    <source>
        <dbReference type="ARBA" id="ARBA00023242"/>
    </source>
</evidence>
<evidence type="ECO:0000256" key="7">
    <source>
        <dbReference type="ARBA" id="ARBA00023136"/>
    </source>
</evidence>
<evidence type="ECO:0000256" key="1">
    <source>
        <dbReference type="ARBA" id="ARBA00004123"/>
    </source>
</evidence>
<keyword evidence="11" id="KW-0418">Kinase</keyword>
<keyword evidence="7" id="KW-0472">Membrane</keyword>
<dbReference type="PROSITE" id="PS50003">
    <property type="entry name" value="PH_DOMAIN"/>
    <property type="match status" value="1"/>
</dbReference>
<name>A0ABQ8M6A2_LABRO</name>
<dbReference type="Pfam" id="PF00169">
    <property type="entry name" value="PH"/>
    <property type="match status" value="1"/>
</dbReference>
<dbReference type="Proteomes" id="UP000830375">
    <property type="component" value="Unassembled WGS sequence"/>
</dbReference>
<reference evidence="11 12" key="1">
    <citation type="submission" date="2022-01" db="EMBL/GenBank/DDBJ databases">
        <title>A high-quality chromosome-level genome assembly of rohu carp, Labeo rohita.</title>
        <authorList>
            <person name="Arick M.A. II"/>
            <person name="Hsu C.-Y."/>
            <person name="Magbanua Z."/>
            <person name="Pechanova O."/>
            <person name="Grover C."/>
            <person name="Miller E."/>
            <person name="Thrash A."/>
            <person name="Ezzel L."/>
            <person name="Alam S."/>
            <person name="Benzie J."/>
            <person name="Hamilton M."/>
            <person name="Karsi A."/>
            <person name="Lawrence M.L."/>
            <person name="Peterson D.G."/>
        </authorList>
    </citation>
    <scope>NUCLEOTIDE SEQUENCE [LARGE SCALE GENOMIC DNA]</scope>
    <source>
        <strain evidence="12">BAU-BD-2019</strain>
        <tissue evidence="11">Blood</tissue>
    </source>
</reference>
<dbReference type="PANTHER" id="PTHR15129">
    <property type="entry name" value="SRC-ASSOCIATED ADAPTOR PROTEIN"/>
    <property type="match status" value="1"/>
</dbReference>
<accession>A0ABQ8M6A2</accession>
<feature type="region of interest" description="Disordered" evidence="9">
    <location>
        <begin position="93"/>
        <end position="165"/>
    </location>
</feature>
<evidence type="ECO:0000256" key="5">
    <source>
        <dbReference type="ARBA" id="ARBA00022490"/>
    </source>
</evidence>
<gene>
    <name evidence="11" type="ORF">H4Q32_016486</name>
</gene>
<keyword evidence="5" id="KW-0963">Cytoplasm</keyword>
<dbReference type="InterPro" id="IPR037781">
    <property type="entry name" value="SKAP_fam"/>
</dbReference>
<sequence>MEWQKRWCVLNNTIFYYFGSEKDKQQKGSFYINGYSAELVPSLRKDSKKNSCFEMSAPGRRSYQFTASSPREAREWVDQINFVLKDLSSNFIPFDDDEEEVEEEEETYDDIERATTPPPPRPGPASAPVTTPSLGQTPQSSREEWKDQAGTQEDEEEDEEEEDIYEVLPAELATDGGSSDHLSHFSALHSSLSHLLTPLRFSVRKSAEQDFYDIV</sequence>
<feature type="compositionally biased region" description="Pro residues" evidence="9">
    <location>
        <begin position="116"/>
        <end position="125"/>
    </location>
</feature>